<proteinExistence type="predicted"/>
<evidence type="ECO:0000259" key="2">
    <source>
        <dbReference type="Pfam" id="PF04194"/>
    </source>
</evidence>
<organism evidence="3 4">
    <name type="scientific">Umbelopsis ramanniana AG</name>
    <dbReference type="NCBI Taxonomy" id="1314678"/>
    <lineage>
        <taxon>Eukaryota</taxon>
        <taxon>Fungi</taxon>
        <taxon>Fungi incertae sedis</taxon>
        <taxon>Mucoromycota</taxon>
        <taxon>Mucoromycotina</taxon>
        <taxon>Umbelopsidomycetes</taxon>
        <taxon>Umbelopsidales</taxon>
        <taxon>Umbelopsidaceae</taxon>
        <taxon>Umbelopsis</taxon>
    </lineage>
</organism>
<evidence type="ECO:0000313" key="3">
    <source>
        <dbReference type="EMBL" id="KAI8579962.1"/>
    </source>
</evidence>
<evidence type="ECO:0000256" key="1">
    <source>
        <dbReference type="SAM" id="MobiDB-lite"/>
    </source>
</evidence>
<dbReference type="GO" id="GO:0005737">
    <property type="term" value="C:cytoplasm"/>
    <property type="evidence" value="ECO:0007669"/>
    <property type="project" value="InterPro"/>
</dbReference>
<reference evidence="3" key="1">
    <citation type="submission" date="2021-06" db="EMBL/GenBank/DDBJ databases">
        <authorList>
            <consortium name="DOE Joint Genome Institute"/>
            <person name="Mondo S.J."/>
            <person name="Amses K.R."/>
            <person name="Simmons D.R."/>
            <person name="Longcore J.E."/>
            <person name="Seto K."/>
            <person name="Alves G.H."/>
            <person name="Bonds A.E."/>
            <person name="Quandt C.A."/>
            <person name="Davis W.J."/>
            <person name="Chang Y."/>
            <person name="Letcher P.M."/>
            <person name="Powell M.J."/>
            <person name="Kuo A."/>
            <person name="Labutti K."/>
            <person name="Pangilinan J."/>
            <person name="Andreopoulos W."/>
            <person name="Tritt A."/>
            <person name="Riley R."/>
            <person name="Hundley H."/>
            <person name="Johnson J."/>
            <person name="Lipzen A."/>
            <person name="Barry K."/>
            <person name="Berbee M.L."/>
            <person name="Buchler N.E."/>
            <person name="Grigoriev I.V."/>
            <person name="Spatafora J.W."/>
            <person name="Stajich J.E."/>
            <person name="James T.Y."/>
        </authorList>
    </citation>
    <scope>NUCLEOTIDE SEQUENCE</scope>
    <source>
        <strain evidence="3">AG</strain>
    </source>
</reference>
<accession>A0AAD5HDA6</accession>
<name>A0AAD5HDA6_UMBRA</name>
<dbReference type="PANTHER" id="PTHR47524:SF1">
    <property type="entry name" value="20S RRNA ACCUMULATION PROTEIN 4"/>
    <property type="match status" value="1"/>
</dbReference>
<dbReference type="AlphaFoldDB" id="A0AAD5HDA6"/>
<sequence length="493" mass="55946">MNGNTSKKNRNSSQMRNKALPVANQPPAHNPFTPSLDVIPALTRDKNAKSNSKQKPKVMLGMPDIPVDEHLDNDAYATKIGGAPIWLIDHQHPDSDIQICGSCQNPMYLIFQGYVPLENSIYHRAMYVWACNRRICIKKPGSIKALRAHLVDPEYLKQQQKKEAARIQKEEQLKAAQKRNAFVASPNGSPFQLGDLWSSSNEAKSSAVEEEPEEDEDEEEEMEEESKQSYSQAASSKRKPFDLNHRFAESLTIQEEDEEEEEEEEEEMEHDDVAHDEGFVCQMKFPGHYLYISEEEIAETYDSLGLDMSKYQKYLDLQQQSEDAVDDSEEGISWAGETYEKQDVPRGFDKAFKKFTERVGAWPEQCVRYEFGGSPLLFSNSDQAAKSLIVSSSDGYGVYSNSQLPTCPHCGSKRTFEFQLMPHMLSLLSVTEHAMIEEQTLDKTGKDQWNVGMEFGTVMIFVCENDCNGSTSADVEDQVTYFEEHVIAQFELD</sequence>
<feature type="compositionally biased region" description="Acidic residues" evidence="1">
    <location>
        <begin position="254"/>
        <end position="270"/>
    </location>
</feature>
<feature type="domain" description="Programmed cell death protein 2 C-terminal" evidence="2">
    <location>
        <begin position="349"/>
        <end position="489"/>
    </location>
</feature>
<dbReference type="InterPro" id="IPR007320">
    <property type="entry name" value="PDCD2_C"/>
</dbReference>
<dbReference type="RefSeq" id="XP_051444966.1">
    <property type="nucleotide sequence ID" value="XM_051588850.1"/>
</dbReference>
<keyword evidence="4" id="KW-1185">Reference proteome</keyword>
<dbReference type="PANTHER" id="PTHR47524">
    <property type="entry name" value="20S RRNA ACCUMULATION PROTEIN 4"/>
    <property type="match status" value="1"/>
</dbReference>
<reference evidence="3" key="2">
    <citation type="journal article" date="2022" name="Proc. Natl. Acad. Sci. U.S.A.">
        <title>Diploid-dominant life cycles characterize the early evolution of Fungi.</title>
        <authorList>
            <person name="Amses K.R."/>
            <person name="Simmons D.R."/>
            <person name="Longcore J.E."/>
            <person name="Mondo S.J."/>
            <person name="Seto K."/>
            <person name="Jeronimo G.H."/>
            <person name="Bonds A.E."/>
            <person name="Quandt C.A."/>
            <person name="Davis W.J."/>
            <person name="Chang Y."/>
            <person name="Federici B.A."/>
            <person name="Kuo A."/>
            <person name="LaButti K."/>
            <person name="Pangilinan J."/>
            <person name="Andreopoulos W."/>
            <person name="Tritt A."/>
            <person name="Riley R."/>
            <person name="Hundley H."/>
            <person name="Johnson J."/>
            <person name="Lipzen A."/>
            <person name="Barry K."/>
            <person name="Lang B.F."/>
            <person name="Cuomo C.A."/>
            <person name="Buchler N.E."/>
            <person name="Grigoriev I.V."/>
            <person name="Spatafora J.W."/>
            <person name="Stajich J.E."/>
            <person name="James T.Y."/>
        </authorList>
    </citation>
    <scope>NUCLEOTIDE SEQUENCE</scope>
    <source>
        <strain evidence="3">AG</strain>
    </source>
</reference>
<feature type="compositionally biased region" description="Acidic residues" evidence="1">
    <location>
        <begin position="208"/>
        <end position="224"/>
    </location>
</feature>
<dbReference type="Pfam" id="PF04194">
    <property type="entry name" value="PDCD2_C"/>
    <property type="match status" value="1"/>
</dbReference>
<dbReference type="EMBL" id="MU620916">
    <property type="protein sequence ID" value="KAI8579962.1"/>
    <property type="molecule type" value="Genomic_DNA"/>
</dbReference>
<feature type="compositionally biased region" description="Polar residues" evidence="1">
    <location>
        <begin position="1"/>
        <end position="16"/>
    </location>
</feature>
<protein>
    <recommendedName>
        <fullName evidence="2">Programmed cell death protein 2 C-terminal domain-containing protein</fullName>
    </recommendedName>
</protein>
<feature type="region of interest" description="Disordered" evidence="1">
    <location>
        <begin position="184"/>
        <end position="272"/>
    </location>
</feature>
<dbReference type="GeneID" id="75914195"/>
<feature type="region of interest" description="Disordered" evidence="1">
    <location>
        <begin position="1"/>
        <end position="37"/>
    </location>
</feature>
<gene>
    <name evidence="3" type="ORF">K450DRAFT_239924</name>
</gene>
<dbReference type="Proteomes" id="UP001206595">
    <property type="component" value="Unassembled WGS sequence"/>
</dbReference>
<comment type="caution">
    <text evidence="3">The sequence shown here is derived from an EMBL/GenBank/DDBJ whole genome shotgun (WGS) entry which is preliminary data.</text>
</comment>
<feature type="compositionally biased region" description="Basic and acidic residues" evidence="1">
    <location>
        <begin position="239"/>
        <end position="248"/>
    </location>
</feature>
<evidence type="ECO:0000313" key="4">
    <source>
        <dbReference type="Proteomes" id="UP001206595"/>
    </source>
</evidence>
<dbReference type="GO" id="GO:0030490">
    <property type="term" value="P:maturation of SSU-rRNA"/>
    <property type="evidence" value="ECO:0007669"/>
    <property type="project" value="TreeGrafter"/>
</dbReference>